<keyword evidence="2" id="KW-1003">Cell membrane</keyword>
<keyword evidence="3" id="KW-0633">Potassium transport</keyword>
<dbReference type="GO" id="GO:0005886">
    <property type="term" value="C:plasma membrane"/>
    <property type="evidence" value="ECO:0007669"/>
    <property type="project" value="TreeGrafter"/>
</dbReference>
<keyword evidence="6 9" id="KW-1133">Transmembrane helix</keyword>
<evidence type="ECO:0000256" key="2">
    <source>
        <dbReference type="ARBA" id="ARBA00022475"/>
    </source>
</evidence>
<keyword evidence="7" id="KW-0406">Ion transport</keyword>
<dbReference type="InterPro" id="IPR004623">
    <property type="entry name" value="KdpA"/>
</dbReference>
<feature type="transmembrane region" description="Helical" evidence="9">
    <location>
        <begin position="66"/>
        <end position="89"/>
    </location>
</feature>
<feature type="transmembrane region" description="Helical" evidence="9">
    <location>
        <begin position="41"/>
        <end position="60"/>
    </location>
</feature>
<keyword evidence="5" id="KW-0630">Potassium</keyword>
<comment type="caution">
    <text evidence="10">The sequence shown here is derived from an EMBL/GenBank/DDBJ whole genome shotgun (WGS) entry which is preliminary data.</text>
</comment>
<dbReference type="PANTHER" id="PTHR30607">
    <property type="entry name" value="POTASSIUM-TRANSPORTING ATPASE A CHAIN"/>
    <property type="match status" value="1"/>
</dbReference>
<protein>
    <submittedName>
        <fullName evidence="10">ATPase, K+ transporting, A subunit</fullName>
    </submittedName>
</protein>
<keyword evidence="8 9" id="KW-0472">Membrane</keyword>
<evidence type="ECO:0000256" key="7">
    <source>
        <dbReference type="ARBA" id="ARBA00023065"/>
    </source>
</evidence>
<dbReference type="PANTHER" id="PTHR30607:SF2">
    <property type="entry name" value="POTASSIUM-TRANSPORTING ATPASE POTASSIUM-BINDING SUBUNIT"/>
    <property type="match status" value="1"/>
</dbReference>
<dbReference type="AlphaFoldDB" id="T1AE20"/>
<accession>T1AE20</accession>
<dbReference type="EMBL" id="AUZX01008659">
    <property type="protein sequence ID" value="EQD54883.1"/>
    <property type="molecule type" value="Genomic_DNA"/>
</dbReference>
<dbReference type="GO" id="GO:0008556">
    <property type="term" value="F:P-type potassium transmembrane transporter activity"/>
    <property type="evidence" value="ECO:0007669"/>
    <property type="project" value="InterPro"/>
</dbReference>
<keyword evidence="4 9" id="KW-0812">Transmembrane</keyword>
<reference evidence="10" key="2">
    <citation type="journal article" date="2014" name="ISME J.">
        <title>Microbial stratification in low pH oxic and suboxic macroscopic growths along an acid mine drainage.</title>
        <authorList>
            <person name="Mendez-Garcia C."/>
            <person name="Mesa V."/>
            <person name="Sprenger R.R."/>
            <person name="Richter M."/>
            <person name="Diez M.S."/>
            <person name="Solano J."/>
            <person name="Bargiela R."/>
            <person name="Golyshina O.V."/>
            <person name="Manteca A."/>
            <person name="Ramos J.L."/>
            <person name="Gallego J.R."/>
            <person name="Llorente I."/>
            <person name="Martins Dos Santos V.A."/>
            <person name="Jensen O.N."/>
            <person name="Pelaez A.I."/>
            <person name="Sanchez J."/>
            <person name="Ferrer M."/>
        </authorList>
    </citation>
    <scope>NUCLEOTIDE SEQUENCE</scope>
</reference>
<keyword evidence="1" id="KW-0813">Transport</keyword>
<evidence type="ECO:0000256" key="6">
    <source>
        <dbReference type="ARBA" id="ARBA00022989"/>
    </source>
</evidence>
<evidence type="ECO:0000256" key="1">
    <source>
        <dbReference type="ARBA" id="ARBA00022448"/>
    </source>
</evidence>
<proteinExistence type="predicted"/>
<evidence type="ECO:0000256" key="4">
    <source>
        <dbReference type="ARBA" id="ARBA00022692"/>
    </source>
</evidence>
<feature type="transmembrane region" description="Helical" evidence="9">
    <location>
        <begin position="110"/>
        <end position="133"/>
    </location>
</feature>
<evidence type="ECO:0000256" key="5">
    <source>
        <dbReference type="ARBA" id="ARBA00022958"/>
    </source>
</evidence>
<reference evidence="10" key="1">
    <citation type="submission" date="2013-08" db="EMBL/GenBank/DDBJ databases">
        <authorList>
            <person name="Mendez C."/>
            <person name="Richter M."/>
            <person name="Ferrer M."/>
            <person name="Sanchez J."/>
        </authorList>
    </citation>
    <scope>NUCLEOTIDE SEQUENCE</scope>
</reference>
<evidence type="ECO:0000256" key="3">
    <source>
        <dbReference type="ARBA" id="ARBA00022538"/>
    </source>
</evidence>
<evidence type="ECO:0000256" key="9">
    <source>
        <dbReference type="SAM" id="Phobius"/>
    </source>
</evidence>
<sequence>MSNLGLFYTGNFLGKETAIGISQSSVFVSGATMTSTGATNIAINSLTPAGVLGVLFPILINDPLGGVGTGILNIFTYVIFTVFLVSLMVGKLPELFSLKISSKEIKYSTYSLISHPLLIVIPLGITLLIPSLMSTFVSPKPDQIT</sequence>
<dbReference type="Pfam" id="PF03814">
    <property type="entry name" value="KdpA"/>
    <property type="match status" value="1"/>
</dbReference>
<gene>
    <name evidence="10" type="ORF">B1A_12001</name>
</gene>
<feature type="non-terminal residue" evidence="10">
    <location>
        <position position="145"/>
    </location>
</feature>
<organism evidence="10">
    <name type="scientific">mine drainage metagenome</name>
    <dbReference type="NCBI Taxonomy" id="410659"/>
    <lineage>
        <taxon>unclassified sequences</taxon>
        <taxon>metagenomes</taxon>
        <taxon>ecological metagenomes</taxon>
    </lineage>
</organism>
<name>T1AE20_9ZZZZ</name>
<evidence type="ECO:0000256" key="8">
    <source>
        <dbReference type="ARBA" id="ARBA00023136"/>
    </source>
</evidence>
<evidence type="ECO:0000313" key="10">
    <source>
        <dbReference type="EMBL" id="EQD54883.1"/>
    </source>
</evidence>